<name>A0A6A5Q6I8_AMPQU</name>
<organism evidence="1 2">
    <name type="scientific">Ampelomyces quisqualis</name>
    <name type="common">Powdery mildew agent</name>
    <dbReference type="NCBI Taxonomy" id="50730"/>
    <lineage>
        <taxon>Eukaryota</taxon>
        <taxon>Fungi</taxon>
        <taxon>Dikarya</taxon>
        <taxon>Ascomycota</taxon>
        <taxon>Pezizomycotina</taxon>
        <taxon>Dothideomycetes</taxon>
        <taxon>Pleosporomycetidae</taxon>
        <taxon>Pleosporales</taxon>
        <taxon>Pleosporineae</taxon>
        <taxon>Phaeosphaeriaceae</taxon>
        <taxon>Ampelomyces</taxon>
    </lineage>
</organism>
<reference evidence="1" key="1">
    <citation type="journal article" date="2020" name="Stud. Mycol.">
        <title>101 Dothideomycetes genomes: a test case for predicting lifestyles and emergence of pathogens.</title>
        <authorList>
            <person name="Haridas S."/>
            <person name="Albert R."/>
            <person name="Binder M."/>
            <person name="Bloem J."/>
            <person name="Labutti K."/>
            <person name="Salamov A."/>
            <person name="Andreopoulos B."/>
            <person name="Baker S."/>
            <person name="Barry K."/>
            <person name="Bills G."/>
            <person name="Bluhm B."/>
            <person name="Cannon C."/>
            <person name="Castanera R."/>
            <person name="Culley D."/>
            <person name="Daum C."/>
            <person name="Ezra D."/>
            <person name="Gonzalez J."/>
            <person name="Henrissat B."/>
            <person name="Kuo A."/>
            <person name="Liang C."/>
            <person name="Lipzen A."/>
            <person name="Lutzoni F."/>
            <person name="Magnuson J."/>
            <person name="Mondo S."/>
            <person name="Nolan M."/>
            <person name="Ohm R."/>
            <person name="Pangilinan J."/>
            <person name="Park H.-J."/>
            <person name="Ramirez L."/>
            <person name="Alfaro M."/>
            <person name="Sun H."/>
            <person name="Tritt A."/>
            <person name="Yoshinaga Y."/>
            <person name="Zwiers L.-H."/>
            <person name="Turgeon B."/>
            <person name="Goodwin S."/>
            <person name="Spatafora J."/>
            <person name="Crous P."/>
            <person name="Grigoriev I."/>
        </authorList>
    </citation>
    <scope>NUCLEOTIDE SEQUENCE</scope>
    <source>
        <strain evidence="1">HMLAC05119</strain>
    </source>
</reference>
<evidence type="ECO:0000313" key="2">
    <source>
        <dbReference type="Proteomes" id="UP000800096"/>
    </source>
</evidence>
<accession>A0A6A5Q6I8</accession>
<dbReference type="AlphaFoldDB" id="A0A6A5Q6I8"/>
<dbReference type="EMBL" id="ML979146">
    <property type="protein sequence ID" value="KAF1911152.1"/>
    <property type="molecule type" value="Genomic_DNA"/>
</dbReference>
<sequence>MPMPCAYRRTIPTIEQGLIFPVAASRPVQVHAQPFQPIYIPSFPRRPMRRPACATRPSRSRSYGITAAKTRPRTVPTARKILACSCTSTKVVIALIGPRSRHASTVLGTK</sequence>
<protein>
    <submittedName>
        <fullName evidence="1">Uncharacterized protein</fullName>
    </submittedName>
</protein>
<keyword evidence="2" id="KW-1185">Reference proteome</keyword>
<gene>
    <name evidence="1" type="ORF">BDU57DRAFT_533705</name>
</gene>
<dbReference type="Proteomes" id="UP000800096">
    <property type="component" value="Unassembled WGS sequence"/>
</dbReference>
<proteinExistence type="predicted"/>
<evidence type="ECO:0000313" key="1">
    <source>
        <dbReference type="EMBL" id="KAF1911152.1"/>
    </source>
</evidence>